<organism evidence="2 3">
    <name type="scientific">Komagataella phaffii (strain GS115 / ATCC 20864)</name>
    <name type="common">Yeast</name>
    <name type="synonym">Pichia pastoris</name>
    <dbReference type="NCBI Taxonomy" id="644223"/>
    <lineage>
        <taxon>Eukaryota</taxon>
        <taxon>Fungi</taxon>
        <taxon>Dikarya</taxon>
        <taxon>Ascomycota</taxon>
        <taxon>Saccharomycotina</taxon>
        <taxon>Pichiomycetes</taxon>
        <taxon>Pichiales</taxon>
        <taxon>Pichiaceae</taxon>
        <taxon>Komagataella</taxon>
    </lineage>
</organism>
<keyword evidence="3" id="KW-1185">Reference proteome</keyword>
<dbReference type="eggNOG" id="ENOG502QPNW">
    <property type="taxonomic scope" value="Eukaryota"/>
</dbReference>
<dbReference type="STRING" id="644223.C4R721"/>
<protein>
    <recommendedName>
        <fullName evidence="4">DUF1765-domain-containing protein</fullName>
    </recommendedName>
</protein>
<feature type="region of interest" description="Disordered" evidence="1">
    <location>
        <begin position="679"/>
        <end position="708"/>
    </location>
</feature>
<dbReference type="InParanoid" id="C4R721"/>
<evidence type="ECO:0000256" key="1">
    <source>
        <dbReference type="SAM" id="MobiDB-lite"/>
    </source>
</evidence>
<dbReference type="FunCoup" id="C4R721">
    <property type="interactions" value="111"/>
</dbReference>
<gene>
    <name evidence="2" type="ordered locus">PAS_chr4_0171</name>
</gene>
<dbReference type="PANTHER" id="PTHR37988">
    <property type="entry name" value="UPF0592 MEMBRANE PROTEIN C7D4.03C"/>
    <property type="match status" value="1"/>
</dbReference>
<name>C4R721_KOMPG</name>
<dbReference type="OrthoDB" id="296767at2759"/>
<dbReference type="Proteomes" id="UP000000314">
    <property type="component" value="Chromosome 4"/>
</dbReference>
<dbReference type="RefSeq" id="XP_002493575.1">
    <property type="nucleotide sequence ID" value="XM_002493530.1"/>
</dbReference>
<evidence type="ECO:0000313" key="2">
    <source>
        <dbReference type="EMBL" id="CAY71396.1"/>
    </source>
</evidence>
<dbReference type="HOGENOM" id="CLU_005190_0_0_1"/>
<reference evidence="2 3" key="1">
    <citation type="journal article" date="2009" name="Nat. Biotechnol.">
        <title>Genome sequence of the recombinant protein production host Pichia pastoris.</title>
        <authorList>
            <person name="De Schutter K."/>
            <person name="Lin Y.C."/>
            <person name="Tiels P."/>
            <person name="Van Hecke A."/>
            <person name="Glinka S."/>
            <person name="Weber-Lehmann J."/>
            <person name="Rouze P."/>
            <person name="Van de Peer Y."/>
            <person name="Callewaert N."/>
        </authorList>
    </citation>
    <scope>NUCLEOTIDE SEQUENCE [LARGE SCALE GENOMIC DNA]</scope>
    <source>
        <strain evidence="3">GS115 / ATCC 20864</strain>
    </source>
</reference>
<sequence>MDTKSRSKSNLKRLTVYKNQPKERGIQVTKEISIDQELSAAYKFLYKGICKFEGSKSGVSKTNFLRIWLLPFLRNTSVDSNILIGKIPLSVMDYGFRILLQWWEILLNILTNSSQPSQKPASALKSSDIPLILECISRIISRPEWFNITQQGNENYTKYQDYLAKTLEYCIFRLNSTTKKCSLQVNGMIGKVFAYSFFHLDNVSNALLFIFNIRNSRYFRMGKFHNRPSQKAENECAATNPFPQFLPASKLYDFKGRTVKEKINSQQNKHLNSMEPPVGKVPGILEPRGVWVTRWVNVDTNIDVFNSFLFHYLKIVNGYICHSGISEYDILKFPGFIHILCHVEEIIDHAFECRSAFKKHSSSNNNINYSSNNILSMVNSFNYELPAPIMKLFKTFRYLSYDKESFDVALIDIFLSKIDRTLVKMASFISCYDYYQSCVVLDLFYQLVLHVDNSATTCIDWSFWLDALFRLLTDTLNIICELKALSILFNIWSFIPLLEEPIKSETIWIRSPEKGYRWNSSYYLLSHWDKFFNHWQPLLRCYYQHLIIWKVIGVLSFKSYRHDEIKSLVTKKLKRSHSIALRMAELVPELEVKPSTPLLNHRLTIASNNGCKKNNGGYNFQSLLSSEDLTMATTANASPNVDDDLAIDKKTNYPFEVFDDSVYTWAGVPIVVPKSSNKISKHSSSATLSTIQDTDEAPKSPSSSGSSFVHSLESALKFFKNKSDSATNSPTGSPKTQSVPGSEATTPKESLGTCVARKKFSSSLSLSSLKSAFDSPTSSVVNVSLDDESSNFDIKSVSSDKSGLSMFDDTFGGVLGLTSDSQPREFKIMLNIPKVIKPLYKFQLIPVDSQMNKHLRLMGPKSRILEERSIITVPRLPRLSSSIYRENSGIGLIYSSSSDSGASVSDSESLYLSMADGKYKEKKYCTPLSSPSLDTNASESGKTKTDKLFQNQHHHLVQKWGTIGKSLNEWDSFVKEYETFCNEKQLQLELGDMNVGMLNSGTTFSQTGVRRYEHNPDNVHAEMELLIPYLPAESPNKMNAN</sequence>
<dbReference type="InterPro" id="IPR013887">
    <property type="entry name" value="UPF0592"/>
</dbReference>
<proteinExistence type="predicted"/>
<dbReference type="GeneID" id="8201080"/>
<evidence type="ECO:0008006" key="4">
    <source>
        <dbReference type="Google" id="ProtNLM"/>
    </source>
</evidence>
<feature type="compositionally biased region" description="Polar residues" evidence="1">
    <location>
        <begin position="724"/>
        <end position="748"/>
    </location>
</feature>
<dbReference type="OMA" id="WEFWLGC"/>
<accession>C4R721</accession>
<dbReference type="PANTHER" id="PTHR37988:SF1">
    <property type="entry name" value="UPF0592 MEMBRANE PROTEIN C7D4.03C"/>
    <property type="match status" value="1"/>
</dbReference>
<evidence type="ECO:0000313" key="3">
    <source>
        <dbReference type="Proteomes" id="UP000000314"/>
    </source>
</evidence>
<dbReference type="KEGG" id="ppa:PAS_chr4_0171"/>
<dbReference type="Pfam" id="PF08578">
    <property type="entry name" value="DUF1765"/>
    <property type="match status" value="1"/>
</dbReference>
<dbReference type="EMBL" id="FN392322">
    <property type="protein sequence ID" value="CAY71396.1"/>
    <property type="molecule type" value="Genomic_DNA"/>
</dbReference>
<dbReference type="AlphaFoldDB" id="C4R721"/>
<feature type="region of interest" description="Disordered" evidence="1">
    <location>
        <begin position="722"/>
        <end position="750"/>
    </location>
</feature>